<gene>
    <name evidence="1" type="ORF">H2199_009258</name>
</gene>
<reference evidence="1" key="1">
    <citation type="submission" date="2022-10" db="EMBL/GenBank/DDBJ databases">
        <title>Culturing micro-colonial fungi from biological soil crusts in the Mojave desert and describing Neophaeococcomyces mojavensis, and introducing the new genera and species Taxawa tesnikishii.</title>
        <authorList>
            <person name="Kurbessoian T."/>
            <person name="Stajich J.E."/>
        </authorList>
    </citation>
    <scope>NUCLEOTIDE SEQUENCE</scope>
    <source>
        <strain evidence="1">JES_115</strain>
    </source>
</reference>
<evidence type="ECO:0000313" key="2">
    <source>
        <dbReference type="Proteomes" id="UP001172680"/>
    </source>
</evidence>
<name>A0ACC2YEF3_9PEZI</name>
<keyword evidence="2" id="KW-1185">Reference proteome</keyword>
<comment type="caution">
    <text evidence="1">The sequence shown here is derived from an EMBL/GenBank/DDBJ whole genome shotgun (WGS) entry which is preliminary data.</text>
</comment>
<sequence length="449" mass="47315">MPSVLRNDDLVAKAFAGDEVVADSEKETKAQVAEEDEKTIGGTLLAGAAGPAKASASAKKREQKNRFVSKQEGVKAANRKDAKLKHVTINEKRVRKNAKYLAIQLPHPHERKEHYERGILAAGSLPTFVFGAPVPSTHSSRFGLTVALTRSLTERSADAYVVYGGTGTVSDGWPDTNAWVSSFDTMFNNNRGVIGGSCAQFGVPNNSDAETDDIFNGVNQASNETGLDARFILAVLMQESNGCVRTPTTNWGVRNPGLMQDHNGAATCNENGVQNPCPRDTIVQMIRDGAAGTPSGDGLTQCVAKTGASDVSKYYKAARMYNSGSIDSSGNLGLGGSTHCYASDIANRLTGWVTAPRTCNEGTIGSMTGSSGGSGLNGNNGTGTALPTGPRAPGASASCSQWYTVQSGDYCGVIQQKVGISMAQLMSWNTELNAACTNLWLGYSYCVRA</sequence>
<evidence type="ECO:0000313" key="1">
    <source>
        <dbReference type="EMBL" id="KAJ9633690.1"/>
    </source>
</evidence>
<dbReference type="EMBL" id="JAPDRP010000043">
    <property type="protein sequence ID" value="KAJ9633690.1"/>
    <property type="molecule type" value="Genomic_DNA"/>
</dbReference>
<dbReference type="Proteomes" id="UP001172680">
    <property type="component" value="Unassembled WGS sequence"/>
</dbReference>
<proteinExistence type="predicted"/>
<protein>
    <submittedName>
        <fullName evidence="1">Uncharacterized protein</fullName>
    </submittedName>
</protein>
<organism evidence="1 2">
    <name type="scientific">Coniosporium tulheliwenetii</name>
    <dbReference type="NCBI Taxonomy" id="3383036"/>
    <lineage>
        <taxon>Eukaryota</taxon>
        <taxon>Fungi</taxon>
        <taxon>Dikarya</taxon>
        <taxon>Ascomycota</taxon>
        <taxon>Pezizomycotina</taxon>
        <taxon>Dothideomycetes</taxon>
        <taxon>Dothideomycetes incertae sedis</taxon>
        <taxon>Coniosporium</taxon>
    </lineage>
</organism>
<accession>A0ACC2YEF3</accession>